<evidence type="ECO:0000313" key="1">
    <source>
        <dbReference type="Proteomes" id="UP000887580"/>
    </source>
</evidence>
<reference evidence="2" key="1">
    <citation type="submission" date="2022-11" db="UniProtKB">
        <authorList>
            <consortium name="WormBaseParasite"/>
        </authorList>
    </citation>
    <scope>IDENTIFICATION</scope>
</reference>
<evidence type="ECO:0000313" key="2">
    <source>
        <dbReference type="WBParaSite" id="PS1159_v2.g17860.t1"/>
    </source>
</evidence>
<protein>
    <submittedName>
        <fullName evidence="2">Uncharacterized protein</fullName>
    </submittedName>
</protein>
<dbReference type="WBParaSite" id="PS1159_v2.g17860.t1">
    <property type="protein sequence ID" value="PS1159_v2.g17860.t1"/>
    <property type="gene ID" value="PS1159_v2.g17860"/>
</dbReference>
<organism evidence="1 2">
    <name type="scientific">Panagrolaimus sp. PS1159</name>
    <dbReference type="NCBI Taxonomy" id="55785"/>
    <lineage>
        <taxon>Eukaryota</taxon>
        <taxon>Metazoa</taxon>
        <taxon>Ecdysozoa</taxon>
        <taxon>Nematoda</taxon>
        <taxon>Chromadorea</taxon>
        <taxon>Rhabditida</taxon>
        <taxon>Tylenchina</taxon>
        <taxon>Panagrolaimomorpha</taxon>
        <taxon>Panagrolaimoidea</taxon>
        <taxon>Panagrolaimidae</taxon>
        <taxon>Panagrolaimus</taxon>
    </lineage>
</organism>
<accession>A0AC35FIQ9</accession>
<name>A0AC35FIQ9_9BILA</name>
<dbReference type="Proteomes" id="UP000887580">
    <property type="component" value="Unplaced"/>
</dbReference>
<proteinExistence type="predicted"/>
<sequence length="336" mass="36989">MTDIDVQPPVAVIGKHCTYNVYVQGNLEDRHGKTVIITVHDVGTNHKSFIRFVNHPSMADVKQKAVFLHVCIPGQEDHAPDFTGDFPTLAQIGEDLVCALDKFDIRTCIAFGEGAGANIICRFALASPNRIMGIILVHCTSTTAGIIEYCREKVINLQIETGVMTSGAWDYLAAHKFASSDKKEREAYLAELKNTLNAKNLSNMDALLVTGAKAPHIHTVYTTHKSMNKKKTTLLVVDNVSDVMAEAPDNLARSFILLCKGCGVLSGVAIPGMERQRTLSSSMEEADRPRRFSIPQQQPFNGRSRSSSTFQYSTTTTCCTINFTTIQKCRKLCSIK</sequence>